<sequence>MRSCIFHGTYPIDCSPPMNSWRVNSHIVAAFMCHDMTSC</sequence>
<organism evidence="1">
    <name type="scientific">Arundo donax</name>
    <name type="common">Giant reed</name>
    <name type="synonym">Donax arundinaceus</name>
    <dbReference type="NCBI Taxonomy" id="35708"/>
    <lineage>
        <taxon>Eukaryota</taxon>
        <taxon>Viridiplantae</taxon>
        <taxon>Streptophyta</taxon>
        <taxon>Embryophyta</taxon>
        <taxon>Tracheophyta</taxon>
        <taxon>Spermatophyta</taxon>
        <taxon>Magnoliopsida</taxon>
        <taxon>Liliopsida</taxon>
        <taxon>Poales</taxon>
        <taxon>Poaceae</taxon>
        <taxon>PACMAD clade</taxon>
        <taxon>Arundinoideae</taxon>
        <taxon>Arundineae</taxon>
        <taxon>Arundo</taxon>
    </lineage>
</organism>
<proteinExistence type="predicted"/>
<dbReference type="AlphaFoldDB" id="A0A0A9EXG2"/>
<reference evidence="1" key="1">
    <citation type="submission" date="2014-09" db="EMBL/GenBank/DDBJ databases">
        <authorList>
            <person name="Magalhaes I.L.F."/>
            <person name="Oliveira U."/>
            <person name="Santos F.R."/>
            <person name="Vidigal T.H.D.A."/>
            <person name="Brescovit A.D."/>
            <person name="Santos A.J."/>
        </authorList>
    </citation>
    <scope>NUCLEOTIDE SEQUENCE</scope>
    <source>
        <tissue evidence="1">Shoot tissue taken approximately 20 cm above the soil surface</tissue>
    </source>
</reference>
<reference evidence="1" key="2">
    <citation type="journal article" date="2015" name="Data Brief">
        <title>Shoot transcriptome of the giant reed, Arundo donax.</title>
        <authorList>
            <person name="Barrero R.A."/>
            <person name="Guerrero F.D."/>
            <person name="Moolhuijzen P."/>
            <person name="Goolsby J.A."/>
            <person name="Tidwell J."/>
            <person name="Bellgard S.E."/>
            <person name="Bellgard M.I."/>
        </authorList>
    </citation>
    <scope>NUCLEOTIDE SEQUENCE</scope>
    <source>
        <tissue evidence="1">Shoot tissue taken approximately 20 cm above the soil surface</tissue>
    </source>
</reference>
<evidence type="ECO:0000313" key="1">
    <source>
        <dbReference type="EMBL" id="JAE05465.1"/>
    </source>
</evidence>
<dbReference type="EMBL" id="GBRH01192431">
    <property type="protein sequence ID" value="JAE05465.1"/>
    <property type="molecule type" value="Transcribed_RNA"/>
</dbReference>
<name>A0A0A9EXG2_ARUDO</name>
<accession>A0A0A9EXG2</accession>
<protein>
    <submittedName>
        <fullName evidence="1">Uncharacterized protein</fullName>
    </submittedName>
</protein>